<evidence type="ECO:0000256" key="1">
    <source>
        <dbReference type="SAM" id="MobiDB-lite"/>
    </source>
</evidence>
<feature type="compositionally biased region" description="Basic and acidic residues" evidence="1">
    <location>
        <begin position="59"/>
        <end position="76"/>
    </location>
</feature>
<gene>
    <name evidence="2" type="ORF">A0H81_14177</name>
</gene>
<keyword evidence="3" id="KW-1185">Reference proteome</keyword>
<comment type="caution">
    <text evidence="2">The sequence shown here is derived from an EMBL/GenBank/DDBJ whole genome shotgun (WGS) entry which is preliminary data.</text>
</comment>
<protein>
    <submittedName>
        <fullName evidence="2">Uncharacterized protein</fullName>
    </submittedName>
</protein>
<sequence>MLCQSPAASDSTKQWVSCSHLGRSLARAGVPTPLRIVPLLDQARNSAKTALRPRVASMAERKARVDREATDREPGRSARQQDVPRQLRRRGGYSPAAH</sequence>
<feature type="region of interest" description="Disordered" evidence="1">
    <location>
        <begin position="42"/>
        <end position="98"/>
    </location>
</feature>
<dbReference type="Proteomes" id="UP000092993">
    <property type="component" value="Unassembled WGS sequence"/>
</dbReference>
<proteinExistence type="predicted"/>
<dbReference type="AlphaFoldDB" id="A0A1C7LMF2"/>
<accession>A0A1C7LMF2</accession>
<name>A0A1C7LMF2_GRIFR</name>
<evidence type="ECO:0000313" key="2">
    <source>
        <dbReference type="EMBL" id="OBZ65913.1"/>
    </source>
</evidence>
<reference evidence="2 3" key="1">
    <citation type="submission" date="2016-03" db="EMBL/GenBank/DDBJ databases">
        <title>Whole genome sequencing of Grifola frondosa 9006-11.</title>
        <authorList>
            <person name="Min B."/>
            <person name="Park H."/>
            <person name="Kim J.-G."/>
            <person name="Cho H."/>
            <person name="Oh Y.-L."/>
            <person name="Kong W.-S."/>
            <person name="Choi I.-G."/>
        </authorList>
    </citation>
    <scope>NUCLEOTIDE SEQUENCE [LARGE SCALE GENOMIC DNA]</scope>
    <source>
        <strain evidence="2 3">9006-11</strain>
    </source>
</reference>
<organism evidence="2 3">
    <name type="scientific">Grifola frondosa</name>
    <name type="common">Maitake</name>
    <name type="synonym">Polyporus frondosus</name>
    <dbReference type="NCBI Taxonomy" id="5627"/>
    <lineage>
        <taxon>Eukaryota</taxon>
        <taxon>Fungi</taxon>
        <taxon>Dikarya</taxon>
        <taxon>Basidiomycota</taxon>
        <taxon>Agaricomycotina</taxon>
        <taxon>Agaricomycetes</taxon>
        <taxon>Polyporales</taxon>
        <taxon>Grifolaceae</taxon>
        <taxon>Grifola</taxon>
    </lineage>
</organism>
<dbReference type="EMBL" id="LUGG01000038">
    <property type="protein sequence ID" value="OBZ65913.1"/>
    <property type="molecule type" value="Genomic_DNA"/>
</dbReference>
<evidence type="ECO:0000313" key="3">
    <source>
        <dbReference type="Proteomes" id="UP000092993"/>
    </source>
</evidence>